<dbReference type="GO" id="GO:0016491">
    <property type="term" value="F:oxidoreductase activity"/>
    <property type="evidence" value="ECO:0007669"/>
    <property type="project" value="UniProtKB-KW"/>
</dbReference>
<dbReference type="AlphaFoldDB" id="A0A0Y0MXM4"/>
<dbReference type="CDD" id="cd05233">
    <property type="entry name" value="SDR_c"/>
    <property type="match status" value="1"/>
</dbReference>
<reference evidence="4 5" key="1">
    <citation type="journal article" date="2016" name="J. Biotechnol.">
        <title>First complete genome sequence of a species in the genus Microterricola, an extremophilic cold active enzyme producing bacterial strain ERGS5:02 isolated from Sikkim Himalaya.</title>
        <authorList>
            <person name="Himanshu"/>
            <person name="Swarnkar M.K."/>
            <person name="Singh D."/>
            <person name="Kumar R."/>
        </authorList>
    </citation>
    <scope>NUCLEOTIDE SEQUENCE [LARGE SCALE GENOMIC DNA]</scope>
    <source>
        <strain evidence="4 5">ERGS5:02</strain>
    </source>
</reference>
<evidence type="ECO:0000313" key="5">
    <source>
        <dbReference type="Proteomes" id="UP000058305"/>
    </source>
</evidence>
<dbReference type="OrthoDB" id="9809287at2"/>
<dbReference type="SUPFAM" id="SSF51735">
    <property type="entry name" value="NAD(P)-binding Rossmann-fold domains"/>
    <property type="match status" value="1"/>
</dbReference>
<protein>
    <submittedName>
        <fullName evidence="4">Oxidoreductase</fullName>
    </submittedName>
</protein>
<dbReference type="KEGG" id="mvd:AWU67_01280"/>
<dbReference type="Gene3D" id="3.40.50.720">
    <property type="entry name" value="NAD(P)-binding Rossmann-like Domain"/>
    <property type="match status" value="1"/>
</dbReference>
<dbReference type="EMBL" id="CP014145">
    <property type="protein sequence ID" value="AMB57719.1"/>
    <property type="molecule type" value="Genomic_DNA"/>
</dbReference>
<proteinExistence type="inferred from homology"/>
<dbReference type="PANTHER" id="PTHR43639">
    <property type="entry name" value="OXIDOREDUCTASE, SHORT-CHAIN DEHYDROGENASE/REDUCTASE FAMILY (AFU_ORTHOLOGUE AFUA_5G02870)"/>
    <property type="match status" value="1"/>
</dbReference>
<dbReference type="FunFam" id="3.40.50.720:FF:000173">
    <property type="entry name" value="3-oxoacyl-[acyl-carrier protein] reductase"/>
    <property type="match status" value="1"/>
</dbReference>
<dbReference type="Proteomes" id="UP000058305">
    <property type="component" value="Chromosome"/>
</dbReference>
<evidence type="ECO:0000256" key="2">
    <source>
        <dbReference type="ARBA" id="ARBA00023002"/>
    </source>
</evidence>
<keyword evidence="2" id="KW-0560">Oxidoreductase</keyword>
<evidence type="ECO:0000256" key="1">
    <source>
        <dbReference type="ARBA" id="ARBA00006484"/>
    </source>
</evidence>
<keyword evidence="5" id="KW-1185">Reference proteome</keyword>
<dbReference type="Pfam" id="PF13561">
    <property type="entry name" value="adh_short_C2"/>
    <property type="match status" value="1"/>
</dbReference>
<dbReference type="SMART" id="SM00822">
    <property type="entry name" value="PKS_KR"/>
    <property type="match status" value="1"/>
</dbReference>
<gene>
    <name evidence="4" type="ORF">AWU67_01280</name>
</gene>
<feature type="domain" description="Ketoreductase" evidence="3">
    <location>
        <begin position="4"/>
        <end position="211"/>
    </location>
</feature>
<accession>A0A0Y0MXM4</accession>
<evidence type="ECO:0000313" key="4">
    <source>
        <dbReference type="EMBL" id="AMB57719.1"/>
    </source>
</evidence>
<dbReference type="RefSeq" id="WP_067225713.1">
    <property type="nucleotide sequence ID" value="NZ_CP014145.1"/>
</dbReference>
<reference evidence="5" key="2">
    <citation type="submission" date="2016-01" db="EMBL/GenBank/DDBJ databases">
        <title>First complete genome sequence of a species in the genus Microterricola, an extremophilic cold active enzyme producing strain ERGS5:02 isolated from Sikkim Himalaya.</title>
        <authorList>
            <person name="Kumar R."/>
            <person name="Singh D."/>
            <person name="Swarnkar M.K."/>
        </authorList>
    </citation>
    <scope>NUCLEOTIDE SEQUENCE [LARGE SCALE GENOMIC DNA]</scope>
    <source>
        <strain evidence="5">ERGS5:02</strain>
    </source>
</reference>
<name>A0A0Y0MXM4_9MICO</name>
<dbReference type="PANTHER" id="PTHR43639:SF1">
    <property type="entry name" value="SHORT-CHAIN DEHYDROGENASE_REDUCTASE FAMILY PROTEIN"/>
    <property type="match status" value="1"/>
</dbReference>
<organism evidence="4 5">
    <name type="scientific">Microterricola viridarii</name>
    <dbReference type="NCBI Taxonomy" id="412690"/>
    <lineage>
        <taxon>Bacteria</taxon>
        <taxon>Bacillati</taxon>
        <taxon>Actinomycetota</taxon>
        <taxon>Actinomycetes</taxon>
        <taxon>Micrococcales</taxon>
        <taxon>Microbacteriaceae</taxon>
        <taxon>Microterricola</taxon>
    </lineage>
</organism>
<evidence type="ECO:0000259" key="3">
    <source>
        <dbReference type="SMART" id="SM00822"/>
    </source>
</evidence>
<sequence>MSRSAIVITGGTRGIGAAIARELAASGHDLVLAYRSDTPAAALLQAELRSGGARCEIVQADVTVEADIVRLFDAALERFGRVDGLVNNAGATMHIGSLADTPAETVRAVIDLNLTAAVLCARQAVRLMSTRFGGAGGVIVNISSGAATLGSPGEYVHYAAAKAGVDALTLGLAKEVGPEGIRVVGVAPGTIRTDIHADAGDAGRPERVASRVPLGRAGEVEDVAPLVGWLFGPGAGFITGTTIRVAGGS</sequence>
<dbReference type="PRINTS" id="PR00081">
    <property type="entry name" value="GDHRDH"/>
</dbReference>
<dbReference type="InterPro" id="IPR036291">
    <property type="entry name" value="NAD(P)-bd_dom_sf"/>
</dbReference>
<dbReference type="InterPro" id="IPR057326">
    <property type="entry name" value="KR_dom"/>
</dbReference>
<dbReference type="PRINTS" id="PR00080">
    <property type="entry name" value="SDRFAMILY"/>
</dbReference>
<comment type="similarity">
    <text evidence="1">Belongs to the short-chain dehydrogenases/reductases (SDR) family.</text>
</comment>
<dbReference type="InterPro" id="IPR002347">
    <property type="entry name" value="SDR_fam"/>
</dbReference>